<organism evidence="2 3">
    <name type="scientific">Eimeria maxima</name>
    <name type="common">Coccidian parasite</name>
    <dbReference type="NCBI Taxonomy" id="5804"/>
    <lineage>
        <taxon>Eukaryota</taxon>
        <taxon>Sar</taxon>
        <taxon>Alveolata</taxon>
        <taxon>Apicomplexa</taxon>
        <taxon>Conoidasida</taxon>
        <taxon>Coccidia</taxon>
        <taxon>Eucoccidiorida</taxon>
        <taxon>Eimeriorina</taxon>
        <taxon>Eimeriidae</taxon>
        <taxon>Eimeria</taxon>
    </lineage>
</organism>
<dbReference type="OMA" id="QRDSSDM"/>
<name>U6M4L7_EIMMA</name>
<accession>U6M4L7</accession>
<dbReference type="RefSeq" id="XP_013334042.1">
    <property type="nucleotide sequence ID" value="XM_013478588.1"/>
</dbReference>
<dbReference type="CDD" id="cd00590">
    <property type="entry name" value="RRM_SF"/>
    <property type="match status" value="1"/>
</dbReference>
<dbReference type="SUPFAM" id="SSF54928">
    <property type="entry name" value="RNA-binding domain, RBD"/>
    <property type="match status" value="1"/>
</dbReference>
<dbReference type="AlphaFoldDB" id="U6M4L7"/>
<dbReference type="OrthoDB" id="10546202at2759"/>
<evidence type="ECO:0000256" key="1">
    <source>
        <dbReference type="SAM" id="MobiDB-lite"/>
    </source>
</evidence>
<feature type="compositionally biased region" description="Low complexity" evidence="1">
    <location>
        <begin position="107"/>
        <end position="144"/>
    </location>
</feature>
<feature type="compositionally biased region" description="Low complexity" evidence="1">
    <location>
        <begin position="153"/>
        <end position="165"/>
    </location>
</feature>
<feature type="compositionally biased region" description="Basic and acidic residues" evidence="1">
    <location>
        <begin position="24"/>
        <end position="33"/>
    </location>
</feature>
<dbReference type="Gene3D" id="3.30.70.330">
    <property type="match status" value="1"/>
</dbReference>
<dbReference type="GeneID" id="25337569"/>
<sequence length="341" mass="37990">MLGRRRKTVGGPDGGASGCISRARWREEFEKGDAPVLPSLSEEDLKLLQEDEEQQQQEQQEEKQEQEQEQEQEPQHQEPRKKRKRFEWMDSDDESVTASSSDDDEQQPQQQQQQNQQVQRDSSDMSRSPTPESSSREPPVSPVGSGSGRGSNKESSSSSSSVSPGAPFGERNSSNSNSASFLSCGVSMLDELSVEHQMRVTAVFLTNLPFEVSVEKIKSWFSSCVSSAVVGLQRLSPPPTAGAGPAASPWRQQRDHSGRLFLLLQTAQEVRKALQLLHAAPPLHGRRVAAFPAYTLEGRAFPLQTPTQLRFFAKQPLQQLKHRSRDRQKFKPIDGGCVWLP</sequence>
<evidence type="ECO:0000313" key="2">
    <source>
        <dbReference type="EMBL" id="CDJ57394.1"/>
    </source>
</evidence>
<keyword evidence="3" id="KW-1185">Reference proteome</keyword>
<proteinExistence type="predicted"/>
<dbReference type="VEuPathDB" id="ToxoDB:EMWEY_00035830"/>
<dbReference type="InterPro" id="IPR012677">
    <property type="entry name" value="Nucleotide-bd_a/b_plait_sf"/>
</dbReference>
<dbReference type="Proteomes" id="UP000030763">
    <property type="component" value="Unassembled WGS sequence"/>
</dbReference>
<protein>
    <recommendedName>
        <fullName evidence="4">RRM domain-containing protein</fullName>
    </recommendedName>
</protein>
<dbReference type="GO" id="GO:0003676">
    <property type="term" value="F:nucleic acid binding"/>
    <property type="evidence" value="ECO:0007669"/>
    <property type="project" value="InterPro"/>
</dbReference>
<dbReference type="EMBL" id="HG719271">
    <property type="protein sequence ID" value="CDJ57394.1"/>
    <property type="molecule type" value="Genomic_DNA"/>
</dbReference>
<gene>
    <name evidence="2" type="ORF">EMWEY_00035830</name>
</gene>
<feature type="compositionally biased region" description="Acidic residues" evidence="1">
    <location>
        <begin position="89"/>
        <end position="106"/>
    </location>
</feature>
<dbReference type="InterPro" id="IPR035979">
    <property type="entry name" value="RBD_domain_sf"/>
</dbReference>
<evidence type="ECO:0000313" key="3">
    <source>
        <dbReference type="Proteomes" id="UP000030763"/>
    </source>
</evidence>
<reference evidence="2" key="2">
    <citation type="submission" date="2013-10" db="EMBL/GenBank/DDBJ databases">
        <authorList>
            <person name="Aslett M."/>
        </authorList>
    </citation>
    <scope>NUCLEOTIDE SEQUENCE [LARGE SCALE GENOMIC DNA]</scope>
    <source>
        <strain evidence="2">Weybridge</strain>
    </source>
</reference>
<evidence type="ECO:0008006" key="4">
    <source>
        <dbReference type="Google" id="ProtNLM"/>
    </source>
</evidence>
<feature type="region of interest" description="Disordered" evidence="1">
    <location>
        <begin position="1"/>
        <end position="176"/>
    </location>
</feature>
<reference evidence="2" key="1">
    <citation type="submission" date="2013-10" db="EMBL/GenBank/DDBJ databases">
        <title>Genomic analysis of the causative agents of coccidiosis in chickens.</title>
        <authorList>
            <person name="Reid A.J."/>
            <person name="Blake D."/>
            <person name="Billington K."/>
            <person name="Browne H."/>
            <person name="Dunn M."/>
            <person name="Hung S."/>
            <person name="Kawahara F."/>
            <person name="Miranda-Saavedra D."/>
            <person name="Mourier T."/>
            <person name="Nagra H."/>
            <person name="Otto T.D."/>
            <person name="Rawlings N."/>
            <person name="Sanchez A."/>
            <person name="Sanders M."/>
            <person name="Subramaniam C."/>
            <person name="Tay Y."/>
            <person name="Dear P."/>
            <person name="Doerig C."/>
            <person name="Gruber A."/>
            <person name="Parkinson J."/>
            <person name="Shirley M."/>
            <person name="Wan K.L."/>
            <person name="Berriman M."/>
            <person name="Tomley F."/>
            <person name="Pain A."/>
        </authorList>
    </citation>
    <scope>NUCLEOTIDE SEQUENCE [LARGE SCALE GENOMIC DNA]</scope>
    <source>
        <strain evidence="2">Weybridge</strain>
    </source>
</reference>